<sequence length="155" mass="17351">MMISKPLKNTRHEKFVLSLVKGMTQTQAAIEAGYSQHTADVQASRLLTNVSIMERREALQFLAQTDTVMTVTERKERLSFLAQEANPGKFGYQRQPNITAIAELNKMGGDYAPEKHLNLNVDVRFVIGRGYVTERSDDERSVTEGTGEAKETETA</sequence>
<evidence type="ECO:0000256" key="1">
    <source>
        <dbReference type="SAM" id="MobiDB-lite"/>
    </source>
</evidence>
<gene>
    <name evidence="2" type="ORF">LCGC14_1530590</name>
</gene>
<protein>
    <recommendedName>
        <fullName evidence="3">Terminase small subunit</fullName>
    </recommendedName>
</protein>
<accession>A0A0F9JGU2</accession>
<dbReference type="InterPro" id="IPR005335">
    <property type="entry name" value="Terminase_ssu"/>
</dbReference>
<reference evidence="2" key="1">
    <citation type="journal article" date="2015" name="Nature">
        <title>Complex archaea that bridge the gap between prokaryotes and eukaryotes.</title>
        <authorList>
            <person name="Spang A."/>
            <person name="Saw J.H."/>
            <person name="Jorgensen S.L."/>
            <person name="Zaremba-Niedzwiedzka K."/>
            <person name="Martijn J."/>
            <person name="Lind A.E."/>
            <person name="van Eijk R."/>
            <person name="Schleper C."/>
            <person name="Guy L."/>
            <person name="Ettema T.J."/>
        </authorList>
    </citation>
    <scope>NUCLEOTIDE SEQUENCE</scope>
</reference>
<feature type="region of interest" description="Disordered" evidence="1">
    <location>
        <begin position="136"/>
        <end position="155"/>
    </location>
</feature>
<dbReference type="Pfam" id="PF03592">
    <property type="entry name" value="Terminase_2"/>
    <property type="match status" value="1"/>
</dbReference>
<evidence type="ECO:0000313" key="2">
    <source>
        <dbReference type="EMBL" id="KKM61551.1"/>
    </source>
</evidence>
<dbReference type="GO" id="GO:0051276">
    <property type="term" value="P:chromosome organization"/>
    <property type="evidence" value="ECO:0007669"/>
    <property type="project" value="InterPro"/>
</dbReference>
<dbReference type="InterPro" id="IPR038713">
    <property type="entry name" value="Terminase_Gp1_N_sf"/>
</dbReference>
<organism evidence="2">
    <name type="scientific">marine sediment metagenome</name>
    <dbReference type="NCBI Taxonomy" id="412755"/>
    <lineage>
        <taxon>unclassified sequences</taxon>
        <taxon>metagenomes</taxon>
        <taxon>ecological metagenomes</taxon>
    </lineage>
</organism>
<proteinExistence type="predicted"/>
<dbReference type="EMBL" id="LAZR01011462">
    <property type="protein sequence ID" value="KKM61551.1"/>
    <property type="molecule type" value="Genomic_DNA"/>
</dbReference>
<name>A0A0F9JGU2_9ZZZZ</name>
<dbReference type="Gene3D" id="1.10.10.1400">
    <property type="entry name" value="Terminase, small subunit, N-terminal DNA-binding domain, HTH motif"/>
    <property type="match status" value="1"/>
</dbReference>
<evidence type="ECO:0008006" key="3">
    <source>
        <dbReference type="Google" id="ProtNLM"/>
    </source>
</evidence>
<comment type="caution">
    <text evidence="2">The sequence shown here is derived from an EMBL/GenBank/DDBJ whole genome shotgun (WGS) entry which is preliminary data.</text>
</comment>
<dbReference type="AlphaFoldDB" id="A0A0F9JGU2"/>